<dbReference type="OrthoDB" id="423960at2"/>
<evidence type="ECO:0000313" key="1">
    <source>
        <dbReference type="EMBL" id="RBP04962.1"/>
    </source>
</evidence>
<proteinExistence type="predicted"/>
<organism evidence="1 2">
    <name type="scientific">Rossellomorea aquimaris</name>
    <dbReference type="NCBI Taxonomy" id="189382"/>
    <lineage>
        <taxon>Bacteria</taxon>
        <taxon>Bacillati</taxon>
        <taxon>Bacillota</taxon>
        <taxon>Bacilli</taxon>
        <taxon>Bacillales</taxon>
        <taxon>Bacillaceae</taxon>
        <taxon>Rossellomorea</taxon>
    </lineage>
</organism>
<accession>A0A366ERA8</accession>
<dbReference type="RefSeq" id="WP_113969378.1">
    <property type="nucleotide sequence ID" value="NZ_QNRJ01000005.1"/>
</dbReference>
<gene>
    <name evidence="1" type="ORF">DET59_105252</name>
</gene>
<dbReference type="Proteomes" id="UP000252118">
    <property type="component" value="Unassembled WGS sequence"/>
</dbReference>
<evidence type="ECO:0000313" key="2">
    <source>
        <dbReference type="Proteomes" id="UP000252118"/>
    </source>
</evidence>
<sequence>MLGDNGGNRKVIPIKERNVEVNLVPSLAISLTEAKERIDLLEQFVKEMMNEGLDYGMIKGFRKPTLLKPGAEKLCDIFGFSKHVNIVNRIENWEEGIFAYDVKVTLVSKQTGYMEAEGIGTCNNKEQSFINQDPFSVVNTLLKMAKKRALIDAVLSATRASGLFTQDFEDLPKDIPQNKGGEAPATDKQLQMIFRTVSELNMRPEVAKEMMQMMFQVDHSTKLTKQQASSFIQDLLLLKIKP</sequence>
<comment type="caution">
    <text evidence="1">The sequence shown here is derived from an EMBL/GenBank/DDBJ whole genome shotgun (WGS) entry which is preliminary data.</text>
</comment>
<name>A0A366ERA8_9BACI</name>
<dbReference type="AlphaFoldDB" id="A0A366ERA8"/>
<protein>
    <submittedName>
        <fullName evidence="1">Uncharacterized protein</fullName>
    </submittedName>
</protein>
<reference evidence="1 2" key="1">
    <citation type="submission" date="2018-06" db="EMBL/GenBank/DDBJ databases">
        <title>Freshwater and sediment microbial communities from various areas in North America, analyzing microbe dynamics in response to fracking.</title>
        <authorList>
            <person name="Lamendella R."/>
        </authorList>
    </citation>
    <scope>NUCLEOTIDE SEQUENCE [LARGE SCALE GENOMIC DNA]</scope>
    <source>
        <strain evidence="1 2">97B</strain>
    </source>
</reference>
<dbReference type="EMBL" id="QNRJ01000005">
    <property type="protein sequence ID" value="RBP04962.1"/>
    <property type="molecule type" value="Genomic_DNA"/>
</dbReference>